<dbReference type="AlphaFoldDB" id="A0A3N9P189"/>
<name>A0A3N9P189_9BACL</name>
<evidence type="ECO:0000313" key="1">
    <source>
        <dbReference type="EMBL" id="RQW09961.1"/>
    </source>
</evidence>
<sequence length="77" mass="8713">MGHDPVNRPKHYTSGKVECIDAIESAIAGLDANEAFLTGQVLKYMWRWKYKNGAEDLNKANWYLQRLIQSQSGGEKA</sequence>
<dbReference type="Pfam" id="PF11753">
    <property type="entry name" value="DUF3310"/>
    <property type="match status" value="1"/>
</dbReference>
<keyword evidence="2" id="KW-1185">Reference proteome</keyword>
<dbReference type="InterPro" id="IPR021739">
    <property type="entry name" value="SaV-like"/>
</dbReference>
<gene>
    <name evidence="1" type="ORF">EH198_17875</name>
</gene>
<dbReference type="Proteomes" id="UP000282529">
    <property type="component" value="Unassembled WGS sequence"/>
</dbReference>
<evidence type="ECO:0000313" key="2">
    <source>
        <dbReference type="Proteomes" id="UP000282529"/>
    </source>
</evidence>
<dbReference type="OrthoDB" id="1684418at2"/>
<reference evidence="1 2" key="1">
    <citation type="submission" date="2018-11" db="EMBL/GenBank/DDBJ databases">
        <title>Genome sequence of strain 7197.</title>
        <authorList>
            <person name="Gao J."/>
            <person name="Sun J."/>
        </authorList>
    </citation>
    <scope>NUCLEOTIDE SEQUENCE [LARGE SCALE GENOMIC DNA]</scope>
    <source>
        <strain evidence="1 2">7197</strain>
    </source>
</reference>
<organism evidence="1 2">
    <name type="scientific">Paenibacillus rhizophilus</name>
    <dbReference type="NCBI Taxonomy" id="1850366"/>
    <lineage>
        <taxon>Bacteria</taxon>
        <taxon>Bacillati</taxon>
        <taxon>Bacillota</taxon>
        <taxon>Bacilli</taxon>
        <taxon>Bacillales</taxon>
        <taxon>Paenibacillaceae</taxon>
        <taxon>Paenibacillus</taxon>
    </lineage>
</organism>
<accession>A0A3N9P189</accession>
<dbReference type="EMBL" id="RQPI01000011">
    <property type="protein sequence ID" value="RQW09961.1"/>
    <property type="molecule type" value="Genomic_DNA"/>
</dbReference>
<proteinExistence type="predicted"/>
<comment type="caution">
    <text evidence="1">The sequence shown here is derived from an EMBL/GenBank/DDBJ whole genome shotgun (WGS) entry which is preliminary data.</text>
</comment>
<protein>
    <submittedName>
        <fullName evidence="1">DUF3310 domain-containing protein</fullName>
    </submittedName>
</protein>